<protein>
    <submittedName>
        <fullName evidence="1">Uncharacterized protein</fullName>
    </submittedName>
</protein>
<evidence type="ECO:0000313" key="2">
    <source>
        <dbReference type="Proteomes" id="UP000310697"/>
    </source>
</evidence>
<evidence type="ECO:0000313" key="1">
    <source>
        <dbReference type="EMBL" id="AXH43579.1"/>
    </source>
</evidence>
<sequence length="57" mass="7019">MTEELCRAKFEAWIMTIFNLILRRDEKGRYLSIYVEMRWESWKAAWNARAEMEKSDD</sequence>
<proteinExistence type="predicted"/>
<dbReference type="EMBL" id="MH443101">
    <property type="protein sequence ID" value="AXH43579.1"/>
    <property type="molecule type" value="Genomic_DNA"/>
</dbReference>
<name>A0A4Y1NRJ7_9CAUD</name>
<dbReference type="Proteomes" id="UP000310697">
    <property type="component" value="Segment"/>
</dbReference>
<keyword evidence="2" id="KW-1185">Reference proteome</keyword>
<reference evidence="1 2" key="1">
    <citation type="journal article" date="2019" name="J. Basic Microbiol.">
        <title>Complete genome sequence analysis of temperate Erwinia bacteriophages 49 and 59.</title>
        <authorList>
            <person name="Zlatohurska M."/>
            <person name="Gorb T."/>
            <person name="Romaniuk L."/>
            <person name="Korol N."/>
            <person name="Faidiuk Y."/>
            <person name="Kropinski A.M."/>
            <person name="Kushkina A."/>
            <person name="Tovkach F."/>
        </authorList>
    </citation>
    <scope>NUCLEOTIDE SEQUENCE [LARGE SCALE GENOMIC DNA]</scope>
</reference>
<organism evidence="1 2">
    <name type="scientific">Erwinia phage vB_EhrS_59</name>
    <dbReference type="NCBI Taxonomy" id="2283025"/>
    <lineage>
        <taxon>Viruses</taxon>
        <taxon>Duplodnaviria</taxon>
        <taxon>Heunggongvirae</taxon>
        <taxon>Uroviricota</taxon>
        <taxon>Caudoviricetes</taxon>
        <taxon>Feofaniavirus</taxon>
        <taxon>Feofaniavirus Eho59</taxon>
    </lineage>
</organism>
<dbReference type="InterPro" id="IPR058601">
    <property type="entry name" value="Phage_phiTE_015-like"/>
</dbReference>
<gene>
    <name evidence="1" type="ORF">MZUP2_610</name>
</gene>
<accession>A0A4Y1NRJ7</accession>
<dbReference type="Pfam" id="PF26207">
    <property type="entry name" value="Phage_phiTE_015"/>
    <property type="match status" value="1"/>
</dbReference>